<dbReference type="AlphaFoldDB" id="A0A8T0PRN0"/>
<evidence type="ECO:0000313" key="3">
    <source>
        <dbReference type="Proteomes" id="UP000823388"/>
    </source>
</evidence>
<comment type="caution">
    <text evidence="2">The sequence shown here is derived from an EMBL/GenBank/DDBJ whole genome shotgun (WGS) entry which is preliminary data.</text>
</comment>
<reference evidence="2 3" key="1">
    <citation type="submission" date="2020-05" db="EMBL/GenBank/DDBJ databases">
        <title>WGS assembly of Panicum virgatum.</title>
        <authorList>
            <person name="Lovell J.T."/>
            <person name="Jenkins J."/>
            <person name="Shu S."/>
            <person name="Juenger T.E."/>
            <person name="Schmutz J."/>
        </authorList>
    </citation>
    <scope>NUCLEOTIDE SEQUENCE [LARGE SCALE GENOMIC DNA]</scope>
    <source>
        <strain evidence="3">cv. AP13</strain>
    </source>
</reference>
<keyword evidence="3" id="KW-1185">Reference proteome</keyword>
<dbReference type="PANTHER" id="PTHR33127:SF50">
    <property type="entry name" value="OS01G0885800 PROTEIN"/>
    <property type="match status" value="1"/>
</dbReference>
<accession>A0A8T0PRN0</accession>
<evidence type="ECO:0000313" key="2">
    <source>
        <dbReference type="EMBL" id="KAG2561616.1"/>
    </source>
</evidence>
<gene>
    <name evidence="2" type="ORF">PVAP13_8KG168600</name>
</gene>
<evidence type="ECO:0000259" key="1">
    <source>
        <dbReference type="Pfam" id="PF03478"/>
    </source>
</evidence>
<name>A0A8T0PRN0_PANVG</name>
<dbReference type="Pfam" id="PF03478">
    <property type="entry name" value="Beta-prop_KIB1-4"/>
    <property type="match status" value="1"/>
</dbReference>
<sequence length="330" mass="36854">MAFEHSTNNAPAGAGSCPWGFGTLPMLVYDHGRGSNNRQTAFALGDESLHTSVVPELADNYYHATPHGCVILVAPGPSPRTRLWDPRSGEIIALPAMERELEDNWRCYLSDAPTAPSCVVVVLLVDEPSFLYCRVGGSCWSAHEYDVGDVVLKPVPRRKRVIHEMAAVDGKLYFKETGNMGVIDFSPATPEFSYLEKHQRTEFVDGSNICKEHLVESRGELFYVRIFLKGFTREIMAVRIYQIDLSGPTPTLRELEELGDRVFLLSYQTRSCSGDLKPCFVHNAAGELDGICLYMYDMDDKSLKTLRRSPEELVGDPFWILPAHQGSTSE</sequence>
<proteinExistence type="predicted"/>
<feature type="domain" description="KIB1-4 beta-propeller" evidence="1">
    <location>
        <begin position="42"/>
        <end position="270"/>
    </location>
</feature>
<protein>
    <recommendedName>
        <fullName evidence="1">KIB1-4 beta-propeller domain-containing protein</fullName>
    </recommendedName>
</protein>
<dbReference type="Proteomes" id="UP000823388">
    <property type="component" value="Chromosome 8K"/>
</dbReference>
<dbReference type="InterPro" id="IPR005174">
    <property type="entry name" value="KIB1-4_b-propeller"/>
</dbReference>
<dbReference type="EMBL" id="CM029051">
    <property type="protein sequence ID" value="KAG2561616.1"/>
    <property type="molecule type" value="Genomic_DNA"/>
</dbReference>
<organism evidence="2 3">
    <name type="scientific">Panicum virgatum</name>
    <name type="common">Blackwell switchgrass</name>
    <dbReference type="NCBI Taxonomy" id="38727"/>
    <lineage>
        <taxon>Eukaryota</taxon>
        <taxon>Viridiplantae</taxon>
        <taxon>Streptophyta</taxon>
        <taxon>Embryophyta</taxon>
        <taxon>Tracheophyta</taxon>
        <taxon>Spermatophyta</taxon>
        <taxon>Magnoliopsida</taxon>
        <taxon>Liliopsida</taxon>
        <taxon>Poales</taxon>
        <taxon>Poaceae</taxon>
        <taxon>PACMAD clade</taxon>
        <taxon>Panicoideae</taxon>
        <taxon>Panicodae</taxon>
        <taxon>Paniceae</taxon>
        <taxon>Panicinae</taxon>
        <taxon>Panicum</taxon>
        <taxon>Panicum sect. Hiantes</taxon>
    </lineage>
</organism>
<dbReference type="PANTHER" id="PTHR33127">
    <property type="entry name" value="TRANSMEMBRANE PROTEIN"/>
    <property type="match status" value="1"/>
</dbReference>